<evidence type="ECO:0000256" key="5">
    <source>
        <dbReference type="ARBA" id="ARBA00022490"/>
    </source>
</evidence>
<dbReference type="SMART" id="SM00312">
    <property type="entry name" value="PX"/>
    <property type="match status" value="1"/>
</dbReference>
<dbReference type="GO" id="GO:0034727">
    <property type="term" value="P:piecemeal microautophagy of the nucleus"/>
    <property type="evidence" value="ECO:0007669"/>
    <property type="project" value="TreeGrafter"/>
</dbReference>
<dbReference type="SUPFAM" id="SSF64268">
    <property type="entry name" value="PX domain"/>
    <property type="match status" value="1"/>
</dbReference>
<evidence type="ECO:0000313" key="13">
    <source>
        <dbReference type="Proteomes" id="UP000094336"/>
    </source>
</evidence>
<dbReference type="Gene3D" id="1.20.1270.60">
    <property type="entry name" value="Arfaptin homology (AH) domain/BAR domain"/>
    <property type="match status" value="1"/>
</dbReference>
<gene>
    <name evidence="12" type="ORF">BABINDRAFT_54328</name>
</gene>
<dbReference type="Proteomes" id="UP000094336">
    <property type="component" value="Unassembled WGS sequence"/>
</dbReference>
<dbReference type="InterPro" id="IPR001683">
    <property type="entry name" value="PX_dom"/>
</dbReference>
<dbReference type="OrthoDB" id="205639at2759"/>
<sequence>MAYLIETTTNNPSFKKPQFSIRRRYSDFEFLFHCLLSDFPTSLVPPLPEKHSFQYLKGETTRLGESFTAKRCHSLDKFLARILNHPVLSQSRVLYVFLESADWVTYKKNLNIVASDESLSQSAVDTLTETLMNAFKRTEETNEDILLIHEKLNKLNDNLSKIEKIFGKVSQKHELLSLSYLSFHKNLTKMIGSGIEENLTLEFTIFNQGIKSYSENLASYAQYLEQNFIVDLKDLIALIINFKRLLKTKQDRKLDLELLIGYLSDYKYEKNKLITQSASSHSPMGAIRNKLEDLKGVNHEQARIARINKLEDKIKQLETEITTQEKLLAEFEKNLMKEWEYFEKVKVRELKGSLLALCQFNIDFYLGAIGDFKAIETKLYAKYQGINDLVEAETPLVKEP</sequence>
<keyword evidence="13" id="KW-1185">Reference proteome</keyword>
<dbReference type="STRING" id="984486.A0A1E3QIB8"/>
<evidence type="ECO:0000256" key="2">
    <source>
        <dbReference type="ARBA" id="ARBA00004496"/>
    </source>
</evidence>
<evidence type="ECO:0000256" key="3">
    <source>
        <dbReference type="ARBA" id="ARBA00010883"/>
    </source>
</evidence>
<proteinExistence type="inferred from homology"/>
<dbReference type="PROSITE" id="PS50195">
    <property type="entry name" value="PX"/>
    <property type="match status" value="1"/>
</dbReference>
<keyword evidence="10" id="KW-0175">Coiled coil</keyword>
<dbReference type="RefSeq" id="XP_018982769.1">
    <property type="nucleotide sequence ID" value="XM_019132214.1"/>
</dbReference>
<evidence type="ECO:0000256" key="8">
    <source>
        <dbReference type="ARBA" id="ARBA00040748"/>
    </source>
</evidence>
<keyword evidence="7" id="KW-0472">Membrane</keyword>
<dbReference type="GeneID" id="30150067"/>
<dbReference type="InterPro" id="IPR027267">
    <property type="entry name" value="AH/BAR_dom_sf"/>
</dbReference>
<evidence type="ECO:0000256" key="6">
    <source>
        <dbReference type="ARBA" id="ARBA00023121"/>
    </source>
</evidence>
<dbReference type="PANTHER" id="PTHR45949:SF2">
    <property type="entry name" value="SORTING NEXIN-4"/>
    <property type="match status" value="1"/>
</dbReference>
<dbReference type="Pfam" id="PF00787">
    <property type="entry name" value="PX"/>
    <property type="match status" value="1"/>
</dbReference>
<dbReference type="GO" id="GO:0015031">
    <property type="term" value="P:protein transport"/>
    <property type="evidence" value="ECO:0007669"/>
    <property type="project" value="TreeGrafter"/>
</dbReference>
<comment type="subcellular location">
    <subcellularLocation>
        <location evidence="2">Cytoplasm</location>
    </subcellularLocation>
    <subcellularLocation>
        <location evidence="1">Endomembrane system</location>
        <topology evidence="1">Peripheral membrane protein</topology>
    </subcellularLocation>
</comment>
<evidence type="ECO:0000256" key="10">
    <source>
        <dbReference type="SAM" id="Coils"/>
    </source>
</evidence>
<evidence type="ECO:0000313" key="12">
    <source>
        <dbReference type="EMBL" id="ODQ77441.1"/>
    </source>
</evidence>
<dbReference type="GO" id="GO:0000422">
    <property type="term" value="P:autophagy of mitochondrion"/>
    <property type="evidence" value="ECO:0007669"/>
    <property type="project" value="TreeGrafter"/>
</dbReference>
<comment type="similarity">
    <text evidence="3">Belongs to the sorting nexin family.</text>
</comment>
<keyword evidence="4" id="KW-0813">Transport</keyword>
<feature type="domain" description="PX" evidence="11">
    <location>
        <begin position="1"/>
        <end position="105"/>
    </location>
</feature>
<dbReference type="GO" id="GO:0005769">
    <property type="term" value="C:early endosome"/>
    <property type="evidence" value="ECO:0007669"/>
    <property type="project" value="TreeGrafter"/>
</dbReference>
<evidence type="ECO:0000256" key="9">
    <source>
        <dbReference type="ARBA" id="ARBA00041273"/>
    </source>
</evidence>
<evidence type="ECO:0000256" key="7">
    <source>
        <dbReference type="ARBA" id="ARBA00023136"/>
    </source>
</evidence>
<evidence type="ECO:0000256" key="4">
    <source>
        <dbReference type="ARBA" id="ARBA00022448"/>
    </source>
</evidence>
<dbReference type="EMBL" id="KV454440">
    <property type="protein sequence ID" value="ODQ77441.1"/>
    <property type="molecule type" value="Genomic_DNA"/>
</dbReference>
<dbReference type="AlphaFoldDB" id="A0A1E3QIB8"/>
<dbReference type="GO" id="GO:0000407">
    <property type="term" value="C:phagophore assembly site"/>
    <property type="evidence" value="ECO:0007669"/>
    <property type="project" value="TreeGrafter"/>
</dbReference>
<dbReference type="PANTHER" id="PTHR45949">
    <property type="entry name" value="SORTING NEXIN-4"/>
    <property type="match status" value="1"/>
</dbReference>
<dbReference type="GO" id="GO:0032456">
    <property type="term" value="P:endocytic recycling"/>
    <property type="evidence" value="ECO:0007669"/>
    <property type="project" value="TreeGrafter"/>
</dbReference>
<name>A0A1E3QIB8_9ASCO</name>
<dbReference type="InterPro" id="IPR036871">
    <property type="entry name" value="PX_dom_sf"/>
</dbReference>
<evidence type="ECO:0000259" key="11">
    <source>
        <dbReference type="PROSITE" id="PS50195"/>
    </source>
</evidence>
<protein>
    <recommendedName>
        <fullName evidence="8">Sorting nexin-4</fullName>
    </recommendedName>
    <alternativeName>
        <fullName evidence="9">Autophagy-related protein 24</fullName>
    </alternativeName>
</protein>
<feature type="coiled-coil region" evidence="10">
    <location>
        <begin position="300"/>
        <end position="334"/>
    </location>
</feature>
<reference evidence="13" key="1">
    <citation type="submission" date="2016-05" db="EMBL/GenBank/DDBJ databases">
        <title>Comparative genomics of biotechnologically important yeasts.</title>
        <authorList>
            <consortium name="DOE Joint Genome Institute"/>
            <person name="Riley R."/>
            <person name="Haridas S."/>
            <person name="Wolfe K.H."/>
            <person name="Lopes M.R."/>
            <person name="Hittinger C.T."/>
            <person name="Goker M."/>
            <person name="Salamov A."/>
            <person name="Wisecaver J."/>
            <person name="Long T.M."/>
            <person name="Aerts A.L."/>
            <person name="Barry K."/>
            <person name="Choi C."/>
            <person name="Clum A."/>
            <person name="Coughlan A.Y."/>
            <person name="Deshpande S."/>
            <person name="Douglass A.P."/>
            <person name="Hanson S.J."/>
            <person name="Klenk H.-P."/>
            <person name="Labutti K."/>
            <person name="Lapidus A."/>
            <person name="Lindquist E."/>
            <person name="Lipzen A."/>
            <person name="Meier-Kolthoff J.P."/>
            <person name="Ohm R.A."/>
            <person name="Otillar R.P."/>
            <person name="Pangilinan J."/>
            <person name="Peng Y."/>
            <person name="Rokas A."/>
            <person name="Rosa C.A."/>
            <person name="Scheuner C."/>
            <person name="Sibirny A.A."/>
            <person name="Slot J.C."/>
            <person name="Stielow J.B."/>
            <person name="Sun H."/>
            <person name="Kurtzman C.P."/>
            <person name="Blackwell M."/>
            <person name="Grigoriev I.V."/>
            <person name="Jeffries T.W."/>
        </authorList>
    </citation>
    <scope>NUCLEOTIDE SEQUENCE [LARGE SCALE GENOMIC DNA]</scope>
    <source>
        <strain evidence="13">NRRL Y-12698</strain>
    </source>
</reference>
<keyword evidence="5" id="KW-0963">Cytoplasm</keyword>
<evidence type="ECO:0000256" key="1">
    <source>
        <dbReference type="ARBA" id="ARBA00004184"/>
    </source>
</evidence>
<accession>A0A1E3QIB8</accession>
<dbReference type="Gene3D" id="3.30.1520.10">
    <property type="entry name" value="Phox-like domain"/>
    <property type="match status" value="1"/>
</dbReference>
<organism evidence="12 13">
    <name type="scientific">Babjeviella inositovora NRRL Y-12698</name>
    <dbReference type="NCBI Taxonomy" id="984486"/>
    <lineage>
        <taxon>Eukaryota</taxon>
        <taxon>Fungi</taxon>
        <taxon>Dikarya</taxon>
        <taxon>Ascomycota</taxon>
        <taxon>Saccharomycotina</taxon>
        <taxon>Pichiomycetes</taxon>
        <taxon>Serinales incertae sedis</taxon>
        <taxon>Babjeviella</taxon>
    </lineage>
</organism>
<dbReference type="GO" id="GO:0061709">
    <property type="term" value="P:reticulophagy"/>
    <property type="evidence" value="ECO:0007669"/>
    <property type="project" value="TreeGrafter"/>
</dbReference>
<dbReference type="GO" id="GO:0035091">
    <property type="term" value="F:phosphatidylinositol binding"/>
    <property type="evidence" value="ECO:0007669"/>
    <property type="project" value="InterPro"/>
</dbReference>
<keyword evidence="6" id="KW-0446">Lipid-binding</keyword>